<evidence type="ECO:0000313" key="3">
    <source>
        <dbReference type="Proteomes" id="UP001210720"/>
    </source>
</evidence>
<keyword evidence="3" id="KW-1185">Reference proteome</keyword>
<evidence type="ECO:0000313" key="2">
    <source>
        <dbReference type="EMBL" id="MDA7423814.1"/>
    </source>
</evidence>
<accession>A0ABT4XPD5</accession>
<evidence type="ECO:0000259" key="1">
    <source>
        <dbReference type="Pfam" id="PF20056"/>
    </source>
</evidence>
<gene>
    <name evidence="2" type="ORF">PFY00_03670</name>
</gene>
<dbReference type="Pfam" id="PF20056">
    <property type="entry name" value="DUF6455"/>
    <property type="match status" value="1"/>
</dbReference>
<dbReference type="InterPro" id="IPR045601">
    <property type="entry name" value="DUF6455"/>
</dbReference>
<dbReference type="RefSeq" id="WP_271431148.1">
    <property type="nucleotide sequence ID" value="NZ_JAQIOY010000001.1"/>
</dbReference>
<feature type="domain" description="DUF6455" evidence="1">
    <location>
        <begin position="11"/>
        <end position="85"/>
    </location>
</feature>
<reference evidence="2 3" key="1">
    <citation type="submission" date="2023-01" db="EMBL/GenBank/DDBJ databases">
        <title>Thalassococcus onchidii sp. nov., isolated from a marine invertebrate from the South China Sea.</title>
        <authorList>
            <person name="Xu S."/>
            <person name="Liu Z."/>
            <person name="Xu Y."/>
        </authorList>
    </citation>
    <scope>NUCLEOTIDE SEQUENCE [LARGE SCALE GENOMIC DNA]</scope>
    <source>
        <strain evidence="2 3">KCTC 32084</strain>
    </source>
</reference>
<organism evidence="2 3">
    <name type="scientific">Thalassococcus lentus</name>
    <dbReference type="NCBI Taxonomy" id="1210524"/>
    <lineage>
        <taxon>Bacteria</taxon>
        <taxon>Pseudomonadati</taxon>
        <taxon>Pseudomonadota</taxon>
        <taxon>Alphaproteobacteria</taxon>
        <taxon>Rhodobacterales</taxon>
        <taxon>Roseobacteraceae</taxon>
        <taxon>Thalassococcus</taxon>
    </lineage>
</organism>
<sequence>MTRSGLSGGRSFFLTRAVARLSGIDLAQAMQSNGRGAIEYADMVSRCRACPNPEACLAWLSEARTPDNAIPPGCPNTKAFDALRKKV</sequence>
<dbReference type="Proteomes" id="UP001210720">
    <property type="component" value="Unassembled WGS sequence"/>
</dbReference>
<comment type="caution">
    <text evidence="2">The sequence shown here is derived from an EMBL/GenBank/DDBJ whole genome shotgun (WGS) entry which is preliminary data.</text>
</comment>
<name>A0ABT4XPD5_9RHOB</name>
<dbReference type="EMBL" id="JAQIOY010000001">
    <property type="protein sequence ID" value="MDA7423814.1"/>
    <property type="molecule type" value="Genomic_DNA"/>
</dbReference>
<proteinExistence type="predicted"/>
<protein>
    <submittedName>
        <fullName evidence="2">DUF6455 family protein</fullName>
    </submittedName>
</protein>